<evidence type="ECO:0000313" key="1">
    <source>
        <dbReference type="EMBL" id="EJZ66347.1"/>
    </source>
</evidence>
<dbReference type="HOGENOM" id="CLU_578303_0_0_10"/>
<proteinExistence type="predicted"/>
<evidence type="ECO:0008006" key="3">
    <source>
        <dbReference type="Google" id="ProtNLM"/>
    </source>
</evidence>
<accession>K0X4I3</accession>
<dbReference type="STRING" id="742726.HMPREF9448_00524"/>
<dbReference type="AlphaFoldDB" id="K0X4I3"/>
<dbReference type="PROSITE" id="PS51257">
    <property type="entry name" value="PROKAR_LIPOPROTEIN"/>
    <property type="match status" value="1"/>
</dbReference>
<evidence type="ECO:0000313" key="2">
    <source>
        <dbReference type="Proteomes" id="UP000006044"/>
    </source>
</evidence>
<name>K0X4I3_9BACT</name>
<dbReference type="Proteomes" id="UP000006044">
    <property type="component" value="Unassembled WGS sequence"/>
</dbReference>
<gene>
    <name evidence="1" type="ORF">HMPREF9448_00524</name>
</gene>
<protein>
    <recommendedName>
        <fullName evidence="3">SbsA Ig-like domain-containing protein</fullName>
    </recommendedName>
</protein>
<dbReference type="RefSeq" id="WP_008861021.1">
    <property type="nucleotide sequence ID" value="NZ_JH815203.1"/>
</dbReference>
<reference evidence="1 2" key="1">
    <citation type="submission" date="2012-08" db="EMBL/GenBank/DDBJ databases">
        <title>The Genome Sequence of Barnesiella intestinihominis YIT 11860.</title>
        <authorList>
            <consortium name="The Broad Institute Genome Sequencing Platform"/>
            <person name="Earl A."/>
            <person name="Ward D."/>
            <person name="Feldgarden M."/>
            <person name="Gevers D."/>
            <person name="Morotomi M."/>
            <person name="Walker B."/>
            <person name="Young S.K."/>
            <person name="Zeng Q."/>
            <person name="Gargeya S."/>
            <person name="Fitzgerald M."/>
            <person name="Haas B."/>
            <person name="Abouelleil A."/>
            <person name="Alvarado L."/>
            <person name="Arachchi H.M."/>
            <person name="Berlin A.M."/>
            <person name="Chapman S.B."/>
            <person name="Goldberg J."/>
            <person name="Griggs A."/>
            <person name="Gujja S."/>
            <person name="Hansen M."/>
            <person name="Howarth C."/>
            <person name="Imamovic A."/>
            <person name="Larimer J."/>
            <person name="McCowen C."/>
            <person name="Montmayeur A."/>
            <person name="Murphy C."/>
            <person name="Neiman D."/>
            <person name="Pearson M."/>
            <person name="Priest M."/>
            <person name="Roberts A."/>
            <person name="Saif S."/>
            <person name="Shea T."/>
            <person name="Sisk P."/>
            <person name="Sykes S."/>
            <person name="Wortman J."/>
            <person name="Nusbaum C."/>
            <person name="Birren B."/>
        </authorList>
    </citation>
    <scope>NUCLEOTIDE SEQUENCE [LARGE SCALE GENOMIC DNA]</scope>
    <source>
        <strain evidence="1 2">YIT 11860</strain>
    </source>
</reference>
<organism evidence="1 2">
    <name type="scientific">Barnesiella intestinihominis YIT 11860</name>
    <dbReference type="NCBI Taxonomy" id="742726"/>
    <lineage>
        <taxon>Bacteria</taxon>
        <taxon>Pseudomonadati</taxon>
        <taxon>Bacteroidota</taxon>
        <taxon>Bacteroidia</taxon>
        <taxon>Bacteroidales</taxon>
        <taxon>Barnesiellaceae</taxon>
        <taxon>Barnesiella</taxon>
    </lineage>
</organism>
<keyword evidence="2" id="KW-1185">Reference proteome</keyword>
<dbReference type="EMBL" id="ADLE01000001">
    <property type="protein sequence ID" value="EJZ66347.1"/>
    <property type="molecule type" value="Genomic_DNA"/>
</dbReference>
<sequence>MKKYIIGLFSAICLMGAGCTEFEDFTPVDMGEGPAVTVTAEKTAVDAFKVTITPAEGTVYYSYIVTDEAMTVDPDQLLQAKYEGSTLVKAAEKPSVSGTLSNQNLGATYYVYAVASNEKGVCGAVASASVELPDEEAPYLVNVPDGNKYKATNGGRSVVLTFNETVVRGSGAITYDVTKGNLTSYANGTIESVAINNESVTITLPESVVFDENEAVSYVFLDFAEGAFADAGGNQSAALVGGVDEETQTVAAPYWEYTAAQESDFTGTFGFLFYQYDLQTQQPGSTPMGFDTEFSLKHANNPDTLVIDHFYFKDGYPNQLEAEVTDNGFRIADLQIMGVMQVETNVGMVNAIFTFAGLPESETDNFEYVNFAEKAQGDEVVYAQDRWCGLYCFNADADPSDSNFSLGWYDLWNASLFFKGSVQAAAANTNIPSSIKLLKNEMKLSEMKPLSATEKLHMQSLIRQNLKMKSIR</sequence>
<dbReference type="GeneID" id="77847864"/>
<dbReference type="OrthoDB" id="1089949at2"/>
<comment type="caution">
    <text evidence="1">The sequence shown here is derived from an EMBL/GenBank/DDBJ whole genome shotgun (WGS) entry which is preliminary data.</text>
</comment>